<evidence type="ECO:0000313" key="1">
    <source>
        <dbReference type="EMBL" id="WGV15426.1"/>
    </source>
</evidence>
<evidence type="ECO:0000313" key="2">
    <source>
        <dbReference type="Proteomes" id="UP001230978"/>
    </source>
</evidence>
<dbReference type="EMBL" id="CP124535">
    <property type="protein sequence ID" value="WGV15426.1"/>
    <property type="molecule type" value="Genomic_DNA"/>
</dbReference>
<gene>
    <name evidence="1" type="ORF">QF092_14315</name>
</gene>
<sequence length="123" mass="13649">MVPGWLVSEDLTKPPYNLPKDAKAVRLHLKAKVAGVTWANNELDGSLQVKLRPHGSDFELNEVLHSATGKSAGAARYTPYDLNHIEVDVPIGEGNRIEIFQEAAIVGFYMQIDLVAYIAGYWR</sequence>
<name>A0ABY8Q5S6_9RHOB</name>
<reference evidence="1 2" key="1">
    <citation type="submission" date="2023-04" db="EMBL/GenBank/DDBJ databases">
        <title>YMD61, complete Genome.</title>
        <authorList>
            <person name="Zhang J."/>
        </authorList>
    </citation>
    <scope>NUCLEOTIDE SEQUENCE [LARGE SCALE GENOMIC DNA]</scope>
    <source>
        <strain evidence="1 2">YMD61</strain>
    </source>
</reference>
<dbReference type="Proteomes" id="UP001230978">
    <property type="component" value="Chromosome"/>
</dbReference>
<organism evidence="1 2">
    <name type="scientific">Fuscovulum ytuae</name>
    <dbReference type="NCBI Taxonomy" id="3042299"/>
    <lineage>
        <taxon>Bacteria</taxon>
        <taxon>Pseudomonadati</taxon>
        <taxon>Pseudomonadota</taxon>
        <taxon>Alphaproteobacteria</taxon>
        <taxon>Rhodobacterales</taxon>
        <taxon>Paracoccaceae</taxon>
        <taxon>Fuscovulum</taxon>
    </lineage>
</organism>
<keyword evidence="2" id="KW-1185">Reference proteome</keyword>
<accession>A0ABY8Q5S6</accession>
<protein>
    <submittedName>
        <fullName evidence="1">Uncharacterized protein</fullName>
    </submittedName>
</protein>
<proteinExistence type="predicted"/>
<dbReference type="RefSeq" id="WP_281464786.1">
    <property type="nucleotide sequence ID" value="NZ_CP124535.1"/>
</dbReference>